<gene>
    <name evidence="1" type="ORF">Salat_0519000</name>
</gene>
<reference evidence="1" key="2">
    <citation type="journal article" date="2024" name="Plant">
        <title>Genomic evolution and insights into agronomic trait innovations of Sesamum species.</title>
        <authorList>
            <person name="Miao H."/>
            <person name="Wang L."/>
            <person name="Qu L."/>
            <person name="Liu H."/>
            <person name="Sun Y."/>
            <person name="Le M."/>
            <person name="Wang Q."/>
            <person name="Wei S."/>
            <person name="Zheng Y."/>
            <person name="Lin W."/>
            <person name="Duan Y."/>
            <person name="Cao H."/>
            <person name="Xiong S."/>
            <person name="Wang X."/>
            <person name="Wei L."/>
            <person name="Li C."/>
            <person name="Ma Q."/>
            <person name="Ju M."/>
            <person name="Zhao R."/>
            <person name="Li G."/>
            <person name="Mu C."/>
            <person name="Tian Q."/>
            <person name="Mei H."/>
            <person name="Zhang T."/>
            <person name="Gao T."/>
            <person name="Zhang H."/>
        </authorList>
    </citation>
    <scope>NUCLEOTIDE SEQUENCE</scope>
    <source>
        <strain evidence="1">3651</strain>
    </source>
</reference>
<keyword evidence="2" id="KW-1185">Reference proteome</keyword>
<protein>
    <submittedName>
        <fullName evidence="1">Uncharacterized protein</fullName>
    </submittedName>
</protein>
<reference evidence="1" key="1">
    <citation type="submission" date="2020-06" db="EMBL/GenBank/DDBJ databases">
        <authorList>
            <person name="Li T."/>
            <person name="Hu X."/>
            <person name="Zhang T."/>
            <person name="Song X."/>
            <person name="Zhang H."/>
            <person name="Dai N."/>
            <person name="Sheng W."/>
            <person name="Hou X."/>
            <person name="Wei L."/>
        </authorList>
    </citation>
    <scope>NUCLEOTIDE SEQUENCE</scope>
    <source>
        <strain evidence="1">3651</strain>
        <tissue evidence="1">Leaf</tissue>
    </source>
</reference>
<evidence type="ECO:0000313" key="1">
    <source>
        <dbReference type="EMBL" id="KAK4441841.1"/>
    </source>
</evidence>
<accession>A0AAE1Z5C7</accession>
<dbReference type="EMBL" id="JACGWO010000001">
    <property type="protein sequence ID" value="KAK4441841.1"/>
    <property type="molecule type" value="Genomic_DNA"/>
</dbReference>
<dbReference type="Proteomes" id="UP001293254">
    <property type="component" value="Unassembled WGS sequence"/>
</dbReference>
<evidence type="ECO:0000313" key="2">
    <source>
        <dbReference type="Proteomes" id="UP001293254"/>
    </source>
</evidence>
<dbReference type="AlphaFoldDB" id="A0AAE1Z5C7"/>
<sequence length="237" mass="25837">MAWGQDMFGNFSSVQGLALSGIGTGKGVKGAALDNRFHGISIDEEASPEGLLGTPQDRELGIQQDMMLLGNTYGGDLPPGVGEDTLVLVQVRVVTEAVRSSDHCPLVIHLEVEHLTSIRGCTWSRSTRGVWALPVAMGLVRASAEHMVESVHPLSFGVMTTPNTLPLGTTVDKLFATKGGGWNEVLIRGIFWPKDTDQILALPEDEGETNVLRWHYEKHGRYSFKSAYHLFTRGSPR</sequence>
<comment type="caution">
    <text evidence="1">The sequence shown here is derived from an EMBL/GenBank/DDBJ whole genome shotgun (WGS) entry which is preliminary data.</text>
</comment>
<organism evidence="1 2">
    <name type="scientific">Sesamum alatum</name>
    <dbReference type="NCBI Taxonomy" id="300844"/>
    <lineage>
        <taxon>Eukaryota</taxon>
        <taxon>Viridiplantae</taxon>
        <taxon>Streptophyta</taxon>
        <taxon>Embryophyta</taxon>
        <taxon>Tracheophyta</taxon>
        <taxon>Spermatophyta</taxon>
        <taxon>Magnoliopsida</taxon>
        <taxon>eudicotyledons</taxon>
        <taxon>Gunneridae</taxon>
        <taxon>Pentapetalae</taxon>
        <taxon>asterids</taxon>
        <taxon>lamiids</taxon>
        <taxon>Lamiales</taxon>
        <taxon>Pedaliaceae</taxon>
        <taxon>Sesamum</taxon>
    </lineage>
</organism>
<name>A0AAE1Z5C7_9LAMI</name>
<proteinExistence type="predicted"/>